<dbReference type="AlphaFoldDB" id="A0AA50KGK8"/>
<dbReference type="Gene3D" id="1.10.10.10">
    <property type="entry name" value="Winged helix-like DNA-binding domain superfamily/Winged helix DNA-binding domain"/>
    <property type="match status" value="1"/>
</dbReference>
<dbReference type="GeneID" id="301338762"/>
<protein>
    <submittedName>
        <fullName evidence="1">Helix-turn-helix domain-containing protein</fullName>
    </submittedName>
</protein>
<dbReference type="Pfam" id="PF13730">
    <property type="entry name" value="HTH_36"/>
    <property type="match status" value="1"/>
</dbReference>
<name>A0AA50KGK8_9GAMM</name>
<evidence type="ECO:0000313" key="1">
    <source>
        <dbReference type="EMBL" id="WMB74207.1"/>
    </source>
</evidence>
<gene>
    <name evidence="1" type="ORF">RA178_06220</name>
</gene>
<sequence>MKTQFDITKTIIGTPAKALNLTQREKNLFIYLSHFFGLSEGQWKCYPSLATLSELSGTKKSDISTITNKLVSLGYIEKESRYDNSVIYTFKSLTIQEQEEVEVTVVIPLETPENDSETFSTEVDTNTLPEPEDVIQDIVVETLNQDFRSWNESQPQIDYAAIAQTRLNDRYDRRPQTQTISSFSNLPY</sequence>
<proteinExistence type="predicted"/>
<dbReference type="InterPro" id="IPR036388">
    <property type="entry name" value="WH-like_DNA-bd_sf"/>
</dbReference>
<dbReference type="RefSeq" id="WP_306684943.1">
    <property type="nucleotide sequence ID" value="NZ_CP132914.1"/>
</dbReference>
<accession>A0AA50KGK8</accession>
<dbReference type="EMBL" id="CP132914">
    <property type="protein sequence ID" value="WMB74207.1"/>
    <property type="molecule type" value="Genomic_DNA"/>
</dbReference>
<dbReference type="Proteomes" id="UP001236800">
    <property type="component" value="Chromosome"/>
</dbReference>
<dbReference type="KEGG" id="sog:RA178_06220"/>
<organism evidence="1">
    <name type="scientific">Shewanella oncorhynchi</name>
    <dbReference type="NCBI Taxonomy" id="2726434"/>
    <lineage>
        <taxon>Bacteria</taxon>
        <taxon>Pseudomonadati</taxon>
        <taxon>Pseudomonadota</taxon>
        <taxon>Gammaproteobacteria</taxon>
        <taxon>Alteromonadales</taxon>
        <taxon>Shewanellaceae</taxon>
        <taxon>Shewanella</taxon>
    </lineage>
</organism>
<reference evidence="1" key="1">
    <citation type="submission" date="2023-08" db="EMBL/GenBank/DDBJ databases">
        <title>Complete genome sequence of Shewanella oncorhynchi Z-P2, a siderophore putrebactin-producing bacterium.</title>
        <authorList>
            <person name="Zhang Y."/>
        </authorList>
    </citation>
    <scope>NUCLEOTIDE SEQUENCE</scope>
    <source>
        <strain evidence="1">Z-P2</strain>
    </source>
</reference>